<proteinExistence type="predicted"/>
<reference evidence="1 2" key="1">
    <citation type="submission" date="2013-02" db="EMBL/GenBank/DDBJ databases">
        <title>The Genome Sequence of Acinetobacter sp. CIP 70.18.</title>
        <authorList>
            <consortium name="The Broad Institute Genome Sequencing Platform"/>
            <consortium name="The Broad Institute Genome Sequencing Center for Infectious Disease"/>
            <person name="Cerqueira G."/>
            <person name="Feldgarden M."/>
            <person name="Courvalin P."/>
            <person name="Perichon B."/>
            <person name="Grillot-Courvalin C."/>
            <person name="Clermont D."/>
            <person name="Rocha E."/>
            <person name="Yoon E.-J."/>
            <person name="Nemec A."/>
            <person name="Walker B."/>
            <person name="Young S.K."/>
            <person name="Zeng Q."/>
            <person name="Gargeya S."/>
            <person name="Fitzgerald M."/>
            <person name="Haas B."/>
            <person name="Abouelleil A."/>
            <person name="Alvarado L."/>
            <person name="Arachchi H.M."/>
            <person name="Berlin A.M."/>
            <person name="Chapman S.B."/>
            <person name="Dewar J."/>
            <person name="Goldberg J."/>
            <person name="Griggs A."/>
            <person name="Gujja S."/>
            <person name="Hansen M."/>
            <person name="Howarth C."/>
            <person name="Imamovic A."/>
            <person name="Larimer J."/>
            <person name="McCowan C."/>
            <person name="Murphy C."/>
            <person name="Neiman D."/>
            <person name="Pearson M."/>
            <person name="Priest M."/>
            <person name="Roberts A."/>
            <person name="Saif S."/>
            <person name="Shea T."/>
            <person name="Sisk P."/>
            <person name="Sykes S."/>
            <person name="Wortman J."/>
            <person name="Nusbaum C."/>
            <person name="Birren B."/>
        </authorList>
    </citation>
    <scope>NUCLEOTIDE SEQUENCE [LARGE SCALE GENOMIC DNA]</scope>
    <source>
        <strain evidence="1 2">CIP 70.18</strain>
    </source>
</reference>
<protein>
    <submittedName>
        <fullName evidence="1">Uncharacterized protein</fullName>
    </submittedName>
</protein>
<organism evidence="1 2">
    <name type="scientific">Acinetobacter higginsii</name>
    <dbReference type="NCBI Taxonomy" id="70347"/>
    <lineage>
        <taxon>Bacteria</taxon>
        <taxon>Pseudomonadati</taxon>
        <taxon>Pseudomonadota</taxon>
        <taxon>Gammaproteobacteria</taxon>
        <taxon>Moraxellales</taxon>
        <taxon>Moraxellaceae</taxon>
        <taxon>Acinetobacter</taxon>
    </lineage>
</organism>
<dbReference type="AlphaFoldDB" id="N9SUI5"/>
<dbReference type="RefSeq" id="WP_005204169.1">
    <property type="nucleotide sequence ID" value="NZ_KB850072.1"/>
</dbReference>
<gene>
    <name evidence="1" type="ORF">F902_02736</name>
</gene>
<dbReference type="PATRIC" id="fig|1217700.3.peg.2659"/>
<dbReference type="OrthoDB" id="6712748at2"/>
<dbReference type="EMBL" id="APRN01000036">
    <property type="protein sequence ID" value="ENX58336.1"/>
    <property type="molecule type" value="Genomic_DNA"/>
</dbReference>
<name>N9SUI5_9GAMM</name>
<evidence type="ECO:0000313" key="2">
    <source>
        <dbReference type="Proteomes" id="UP000013084"/>
    </source>
</evidence>
<evidence type="ECO:0000313" key="1">
    <source>
        <dbReference type="EMBL" id="ENX58336.1"/>
    </source>
</evidence>
<keyword evidence="2" id="KW-1185">Reference proteome</keyword>
<dbReference type="Proteomes" id="UP000013084">
    <property type="component" value="Unassembled WGS sequence"/>
</dbReference>
<accession>N9SUI5</accession>
<sequence>MTFKTKPPLGFKKVSDWVGTRIKNIHPMQNAYVKVPAHSSGTVTSIIHGKGLTITFDECSCCGVSAIISGIRTEDIMQQKDVE</sequence>
<comment type="caution">
    <text evidence="1">The sequence shown here is derived from an EMBL/GenBank/DDBJ whole genome shotgun (WGS) entry which is preliminary data.</text>
</comment>
<dbReference type="HOGENOM" id="CLU_2534984_0_0_6"/>